<comment type="caution">
    <text evidence="1">The sequence shown here is derived from an EMBL/GenBank/DDBJ whole genome shotgun (WGS) entry which is preliminary data.</text>
</comment>
<organism evidence="1 2">
    <name type="scientific">Streptomyces marokkonensis</name>
    <dbReference type="NCBI Taxonomy" id="324855"/>
    <lineage>
        <taxon>Bacteria</taxon>
        <taxon>Bacillati</taxon>
        <taxon>Actinomycetota</taxon>
        <taxon>Actinomycetes</taxon>
        <taxon>Kitasatosporales</taxon>
        <taxon>Streptomycetaceae</taxon>
        <taxon>Streptomyces</taxon>
    </lineage>
</organism>
<gene>
    <name evidence="1" type="ORF">GCM10022384_63300</name>
</gene>
<protein>
    <submittedName>
        <fullName evidence="1">Uncharacterized protein</fullName>
    </submittedName>
</protein>
<accession>A0ABP7SAB1</accession>
<reference evidence="2" key="1">
    <citation type="journal article" date="2019" name="Int. J. Syst. Evol. Microbiol.">
        <title>The Global Catalogue of Microorganisms (GCM) 10K type strain sequencing project: providing services to taxonomists for standard genome sequencing and annotation.</title>
        <authorList>
            <consortium name="The Broad Institute Genomics Platform"/>
            <consortium name="The Broad Institute Genome Sequencing Center for Infectious Disease"/>
            <person name="Wu L."/>
            <person name="Ma J."/>
        </authorList>
    </citation>
    <scope>NUCLEOTIDE SEQUENCE [LARGE SCALE GENOMIC DNA]</scope>
    <source>
        <strain evidence="2">JCM 17027</strain>
    </source>
</reference>
<dbReference type="EMBL" id="BAABCQ010000198">
    <property type="protein sequence ID" value="GAA4008974.1"/>
    <property type="molecule type" value="Genomic_DNA"/>
</dbReference>
<dbReference type="Proteomes" id="UP001500034">
    <property type="component" value="Unassembled WGS sequence"/>
</dbReference>
<keyword evidence="2" id="KW-1185">Reference proteome</keyword>
<evidence type="ECO:0000313" key="2">
    <source>
        <dbReference type="Proteomes" id="UP001500034"/>
    </source>
</evidence>
<name>A0ABP7SAB1_9ACTN</name>
<evidence type="ECO:0000313" key="1">
    <source>
        <dbReference type="EMBL" id="GAA4008974.1"/>
    </source>
</evidence>
<proteinExistence type="predicted"/>
<sequence length="77" mass="8327">MPAPVRYRSTAAVYDAGGPDCVIRRLQFPEGPRLRAKQGRLGRTSHHFYPTLELMTLVETGTRALLGGVFGPTGLGS</sequence>